<feature type="transmembrane region" description="Helical" evidence="5">
    <location>
        <begin position="119"/>
        <end position="137"/>
    </location>
</feature>
<reference evidence="6 7" key="1">
    <citation type="submission" date="2018-05" db="EMBL/GenBank/DDBJ databases">
        <title>Whole genome sequencing for identification of molecular markers to develop diagnostic detection tools for the regulated plant pathogen Lachnellula willkommii.</title>
        <authorList>
            <person name="Giroux E."/>
            <person name="Bilodeau G."/>
        </authorList>
    </citation>
    <scope>NUCLEOTIDE SEQUENCE [LARGE SCALE GENOMIC DNA]</scope>
    <source>
        <strain evidence="6 7">CBS 203.66</strain>
    </source>
</reference>
<dbReference type="InterPro" id="IPR036259">
    <property type="entry name" value="MFS_trans_sf"/>
</dbReference>
<dbReference type="EMBL" id="QGMF01000083">
    <property type="protein sequence ID" value="TVY19841.1"/>
    <property type="molecule type" value="Genomic_DNA"/>
</dbReference>
<name>A0A8T9BKE0_9HELO</name>
<dbReference type="GO" id="GO:0005886">
    <property type="term" value="C:plasma membrane"/>
    <property type="evidence" value="ECO:0007669"/>
    <property type="project" value="TreeGrafter"/>
</dbReference>
<dbReference type="Pfam" id="PF07690">
    <property type="entry name" value="MFS_1"/>
    <property type="match status" value="1"/>
</dbReference>
<keyword evidence="3 5" id="KW-1133">Transmembrane helix</keyword>
<evidence type="ECO:0000313" key="7">
    <source>
        <dbReference type="Proteomes" id="UP000469559"/>
    </source>
</evidence>
<keyword evidence="7" id="KW-1185">Reference proteome</keyword>
<feature type="transmembrane region" description="Helical" evidence="5">
    <location>
        <begin position="178"/>
        <end position="204"/>
    </location>
</feature>
<evidence type="ECO:0000313" key="6">
    <source>
        <dbReference type="EMBL" id="TVY19841.1"/>
    </source>
</evidence>
<keyword evidence="4 5" id="KW-0472">Membrane</keyword>
<evidence type="ECO:0000256" key="3">
    <source>
        <dbReference type="ARBA" id="ARBA00022989"/>
    </source>
</evidence>
<dbReference type="Gene3D" id="1.20.1250.20">
    <property type="entry name" value="MFS general substrate transporter like domains"/>
    <property type="match status" value="1"/>
</dbReference>
<dbReference type="GO" id="GO:0022857">
    <property type="term" value="F:transmembrane transporter activity"/>
    <property type="evidence" value="ECO:0007669"/>
    <property type="project" value="InterPro"/>
</dbReference>
<evidence type="ECO:0000256" key="4">
    <source>
        <dbReference type="ARBA" id="ARBA00023136"/>
    </source>
</evidence>
<sequence>MGLWILEPKTLGHVPGTSQYFDNPDRPQLADGPAAAGLKCDTSGPVKIILVPQPSDDPNDPLVGQILSWLCYKNWPLRKRDTILLILALVSIFATSLGSILATNTITLSLHFELPFPKLAILTGYFFLGTGAVVAFCVPSARIWGKRHLFLLGTVIIVFSSAWAGATGQGKHYGSMVWARIFQGIGCAPFEILVNVAVGDLYFVHERGKRMAVANLAVFGGAFFTPIVVGKITHTIGWEWSFYFVSIFSGFCLPLVFFFVPEVAFHRAAYLNTDLASTDAITLYQSQGATAEKYDVRSEVNDPEIHFTGADTKVKSFRENLMPFNGRVSDENFWKLVFRPFPLFAHPAVFWACLTQSTMIGWTVFIGIIIAAVFIGPPLFWGEVQTGYAYAGAFIGAILAFIFAGVFADWSAKYLTRKNNGVYEPEFRIVLVIPQLIFGCTGLYLFAVTASNLMDYSWVLPISALGLQVAGRIIGTVSASLYIVDAHRDIAIEAFTCTIMFKNFLAFGITASGYDWLVKAGVFKVFMWVASVQVLICLLSIPMYLLGKRNRSFFHRHDILKMCRLR</sequence>
<evidence type="ECO:0000256" key="5">
    <source>
        <dbReference type="SAM" id="Phobius"/>
    </source>
</evidence>
<dbReference type="PANTHER" id="PTHR23502">
    <property type="entry name" value="MAJOR FACILITATOR SUPERFAMILY"/>
    <property type="match status" value="1"/>
</dbReference>
<feature type="transmembrane region" description="Helical" evidence="5">
    <location>
        <begin position="211"/>
        <end position="229"/>
    </location>
</feature>
<feature type="transmembrane region" description="Helical" evidence="5">
    <location>
        <begin position="348"/>
        <end position="375"/>
    </location>
</feature>
<feature type="transmembrane region" description="Helical" evidence="5">
    <location>
        <begin position="83"/>
        <end position="107"/>
    </location>
</feature>
<comment type="caution">
    <text evidence="6">The sequence shown here is derived from an EMBL/GenBank/DDBJ whole genome shotgun (WGS) entry which is preliminary data.</text>
</comment>
<feature type="transmembrane region" description="Helical" evidence="5">
    <location>
        <begin position="490"/>
        <end position="513"/>
    </location>
</feature>
<evidence type="ECO:0000256" key="2">
    <source>
        <dbReference type="ARBA" id="ARBA00022692"/>
    </source>
</evidence>
<accession>A0A8T9BKE0</accession>
<dbReference type="AlphaFoldDB" id="A0A8T9BKE0"/>
<keyword evidence="2 5" id="KW-0812">Transmembrane</keyword>
<dbReference type="SUPFAM" id="SSF103473">
    <property type="entry name" value="MFS general substrate transporter"/>
    <property type="match status" value="1"/>
</dbReference>
<feature type="transmembrane region" description="Helical" evidence="5">
    <location>
        <begin position="387"/>
        <end position="408"/>
    </location>
</feature>
<proteinExistence type="predicted"/>
<comment type="subcellular location">
    <subcellularLocation>
        <location evidence="1">Membrane</location>
        <topology evidence="1">Multi-pass membrane protein</topology>
    </subcellularLocation>
</comment>
<feature type="transmembrane region" description="Helical" evidence="5">
    <location>
        <begin position="525"/>
        <end position="546"/>
    </location>
</feature>
<dbReference type="PANTHER" id="PTHR23502:SF29">
    <property type="entry name" value="TRANSPORTER, PUTATIVE (AFU_ORTHOLOGUE AFUA_6G06680)-RELATED"/>
    <property type="match status" value="1"/>
</dbReference>
<protein>
    <submittedName>
        <fullName evidence="6">Putative MFS-type transporter</fullName>
    </submittedName>
</protein>
<gene>
    <name evidence="6" type="ORF">LARI1_G001338</name>
</gene>
<feature type="transmembrane region" description="Helical" evidence="5">
    <location>
        <begin position="459"/>
        <end position="483"/>
    </location>
</feature>
<organism evidence="6 7">
    <name type="scientific">Lachnellula arida</name>
    <dbReference type="NCBI Taxonomy" id="1316785"/>
    <lineage>
        <taxon>Eukaryota</taxon>
        <taxon>Fungi</taxon>
        <taxon>Dikarya</taxon>
        <taxon>Ascomycota</taxon>
        <taxon>Pezizomycotina</taxon>
        <taxon>Leotiomycetes</taxon>
        <taxon>Helotiales</taxon>
        <taxon>Lachnaceae</taxon>
        <taxon>Lachnellula</taxon>
    </lineage>
</organism>
<dbReference type="OrthoDB" id="2585655at2759"/>
<dbReference type="InterPro" id="IPR011701">
    <property type="entry name" value="MFS"/>
</dbReference>
<feature type="transmembrane region" description="Helical" evidence="5">
    <location>
        <begin position="429"/>
        <end position="447"/>
    </location>
</feature>
<dbReference type="Proteomes" id="UP000469559">
    <property type="component" value="Unassembled WGS sequence"/>
</dbReference>
<feature type="transmembrane region" description="Helical" evidence="5">
    <location>
        <begin position="241"/>
        <end position="260"/>
    </location>
</feature>
<feature type="transmembrane region" description="Helical" evidence="5">
    <location>
        <begin position="149"/>
        <end position="166"/>
    </location>
</feature>
<evidence type="ECO:0000256" key="1">
    <source>
        <dbReference type="ARBA" id="ARBA00004141"/>
    </source>
</evidence>